<dbReference type="InterPro" id="IPR001031">
    <property type="entry name" value="Thioesterase"/>
</dbReference>
<evidence type="ECO:0000259" key="2">
    <source>
        <dbReference type="Pfam" id="PF00975"/>
    </source>
</evidence>
<evidence type="ECO:0000313" key="3">
    <source>
        <dbReference type="EMBL" id="CDH01951.1"/>
    </source>
</evidence>
<dbReference type="SUPFAM" id="SSF53474">
    <property type="entry name" value="alpha/beta-Hydrolases"/>
    <property type="match status" value="1"/>
</dbReference>
<dbReference type="AlphaFoldDB" id="A0A077NWC4"/>
<dbReference type="GO" id="GO:0008610">
    <property type="term" value="P:lipid biosynthetic process"/>
    <property type="evidence" value="ECO:0007669"/>
    <property type="project" value="TreeGrafter"/>
</dbReference>
<dbReference type="InterPro" id="IPR012223">
    <property type="entry name" value="TEII"/>
</dbReference>
<reference evidence="3" key="1">
    <citation type="submission" date="2013-07" db="EMBL/GenBank/DDBJ databases">
        <title>Sub-species coevolution in mutualistic symbiosis.</title>
        <authorList>
            <person name="Murfin K."/>
            <person name="Klassen J."/>
            <person name="Lee M."/>
            <person name="Forst S."/>
            <person name="Stock P."/>
            <person name="Goodrich-Blair H."/>
        </authorList>
    </citation>
    <scope>NUCLEOTIDE SEQUENCE [LARGE SCALE GENOMIC DNA]</scope>
    <source>
        <strain evidence="3">Feltiae Moldova</strain>
    </source>
</reference>
<dbReference type="Proteomes" id="UP000028487">
    <property type="component" value="Unassembled WGS sequence"/>
</dbReference>
<dbReference type="InterPro" id="IPR029058">
    <property type="entry name" value="AB_hydrolase_fold"/>
</dbReference>
<dbReference type="PANTHER" id="PTHR11487">
    <property type="entry name" value="THIOESTERASE"/>
    <property type="match status" value="1"/>
</dbReference>
<protein>
    <recommendedName>
        <fullName evidence="2">Thioesterase domain-containing protein</fullName>
    </recommendedName>
</protein>
<feature type="domain" description="Thioesterase" evidence="2">
    <location>
        <begin position="6"/>
        <end position="220"/>
    </location>
</feature>
<accession>A0A077NWC4</accession>
<evidence type="ECO:0000256" key="1">
    <source>
        <dbReference type="ARBA" id="ARBA00007169"/>
    </source>
</evidence>
<dbReference type="Pfam" id="PF00975">
    <property type="entry name" value="Thioesterase"/>
    <property type="match status" value="1"/>
</dbReference>
<comment type="similarity">
    <text evidence="1">Belongs to the thioesterase family.</text>
</comment>
<dbReference type="PANTHER" id="PTHR11487:SF0">
    <property type="entry name" value="S-ACYL FATTY ACID SYNTHASE THIOESTERASE, MEDIUM CHAIN"/>
    <property type="match status" value="1"/>
</dbReference>
<dbReference type="HOGENOM" id="CLU_070456_1_1_6"/>
<dbReference type="EMBL" id="CBSV010000157">
    <property type="protein sequence ID" value="CDH01951.1"/>
    <property type="molecule type" value="Genomic_DNA"/>
</dbReference>
<proteinExistence type="inferred from homology"/>
<dbReference type="RefSeq" id="WP_038221470.1">
    <property type="nucleotide sequence ID" value="NZ_CAWLWD010000021.1"/>
</dbReference>
<organism evidence="3">
    <name type="scientific">Xenorhabdus bovienii str. feltiae Moldova</name>
    <dbReference type="NCBI Taxonomy" id="1398200"/>
    <lineage>
        <taxon>Bacteria</taxon>
        <taxon>Pseudomonadati</taxon>
        <taxon>Pseudomonadota</taxon>
        <taxon>Gammaproteobacteria</taxon>
        <taxon>Enterobacterales</taxon>
        <taxon>Morganellaceae</taxon>
        <taxon>Xenorhabdus</taxon>
    </lineage>
</organism>
<comment type="caution">
    <text evidence="3">The sequence shown here is derived from an EMBL/GenBank/DDBJ whole genome shotgun (WGS) entry which is preliminary data.</text>
</comment>
<sequence>MNEQNILVCFPYAGGSASSFDIFKKHLSKRVRIISMSYLASEFSVSKNSTTFFRVLLENLKNQLKGLEGKIIFFGHSIGAIIAYELAIMGCNYLNIQRLVVSACKPPELLIKSTIFNSEDNAFEKIAYLGGLPQIISSNPIRLKKVKHKVIRDLRILVHYARMIYPKVNCEIHALSARDDFLASENEMKLWSNYTNKGFRKSTFDGDHFYFRDKSKEVAKLLL</sequence>
<dbReference type="Gene3D" id="3.40.50.1820">
    <property type="entry name" value="alpha/beta hydrolase"/>
    <property type="match status" value="1"/>
</dbReference>
<name>A0A077NWC4_XENBV</name>
<gene>
    <name evidence="3" type="ORF">XBFM1_240002</name>
</gene>